<proteinExistence type="inferred from homology"/>
<feature type="region of interest" description="Disordered" evidence="5">
    <location>
        <begin position="1165"/>
        <end position="1195"/>
    </location>
</feature>
<dbReference type="Proteomes" id="UP000015100">
    <property type="component" value="Unassembled WGS sequence"/>
</dbReference>
<dbReference type="HOGENOM" id="CLU_007550_0_0_1"/>
<dbReference type="InterPro" id="IPR011990">
    <property type="entry name" value="TPR-like_helical_dom_sf"/>
</dbReference>
<comment type="caution">
    <text evidence="6">The sequence shown here is derived from an EMBL/GenBank/DDBJ whole genome shotgun (WGS) entry which is preliminary data.</text>
</comment>
<evidence type="ECO:0000256" key="5">
    <source>
        <dbReference type="SAM" id="MobiDB-lite"/>
    </source>
</evidence>
<dbReference type="eggNOG" id="KOG1972">
    <property type="taxonomic scope" value="Eukaryota"/>
</dbReference>
<evidence type="ECO:0000313" key="6">
    <source>
        <dbReference type="EMBL" id="EPS41255.1"/>
    </source>
</evidence>
<dbReference type="SMART" id="SM00386">
    <property type="entry name" value="HAT"/>
    <property type="match status" value="4"/>
</dbReference>
<evidence type="ECO:0000256" key="3">
    <source>
        <dbReference type="ARBA" id="ARBA00022737"/>
    </source>
</evidence>
<dbReference type="InterPro" id="IPR003107">
    <property type="entry name" value="HAT"/>
</dbReference>
<dbReference type="SUPFAM" id="SSF48452">
    <property type="entry name" value="TPR-like"/>
    <property type="match status" value="2"/>
</dbReference>
<sequence>MASPPPETDDDKPTQAKKVPQFKSFVAPTAAKSKPVPQFGSFKPSSASSASSSSSTKPKSEEPRSREYESRRRHHDRERDRDRERSKRDGSSERQRRHDKDDRDDRDRKRRSSRDRERDSHRGDRDKDDERTHSRRHRHRHSRSRSKSPRYKGKDGTVTLHSAAHDDPSILPWDTPSQPYLVDRKGDPHNITYGTIHRYNIPKYWRYGKGGVVGLGRSFKIESDKGDGKGLVVGKTGGGKGSGRLGARGYAVEESRQLRVKIAGDDENKGFVEGWNFVELPSKASKKKKLDDEGAMEDRDYRSIEGMQRGVSRLDVDEDLEEIGSSEDELAAFDANIKERTVILSRLVGAEPNNIDAWFSLMEHQEIIIYGNKERRRRKVRQGERQSLEEVKLGILDKALAKNEGNPRLLLAYMKIADGIWESPKIKAKWEDIISKNSTMIALWQGYINFRQADFVSFKYKECLKVYEDCIDRLRGRILRYGTPDDEKAKLEEILLYIITRASAYMDQAGFSELSLAVWQGILELQTAPPKAFASGPNSLTDHENMLDSFGAFWDSEVLRIGEPKAKGWASYADQDIGEFADPKDLPEDYSPGDDLRLGDPDFFGAWLDKEKPLLGKLPARTTDEVEEDDPFRVILFSDIRSFLWKFQSPIAKERLGDAFIAFTGIVAPGRYQNDSFFRMDLAKSSEANLAKWFWHDTDVADVKLITWVDGLPMESERRGRVTRNPFLFRSSCLSLDSETLIPSSWWFSSVEVPDQRSERLDFFVSILKEYVLRLQDERLALIYFAVEYRRNPGNNKKVAKQLLKKYSDSLKLWDAYAMSETAQGNREAAKSVYQTALKMSTSFSSDQQRFAIGLWRSWIWNEIDEGHEDVALGLLLTVPDGHAAIGKKMETSPAALLKSRRFLEEQQHRMYSLQDFEPTVAYAELHSLFLFLSAKDKEPTVFLKPLDDLIVDLHDNSDNSYLEKAYLSKSRIFYHYAVTARPYKAAVFRGFLESASKRFPDNTAILSLFVWNESRSKIEYRVRTMLVPDTTSNEETGSIVKWVFSIWAEMQMSAGRKMNENAVRSLFERAVESEHTKFSIQLWLLYLQFELRQSQPKRAKDVFFRAVRACPWSKDIILSGFRWLRSVLDFGEMRKVYGVMQERELRVHVDIEEVLEEWDKDAVESGQGRPSIIGSGVSRRITLPDDEDSDMEGV</sequence>
<reference evidence="6 7" key="1">
    <citation type="journal article" date="2013" name="PLoS Genet.">
        <title>Genomic mechanisms accounting for the adaptation to parasitism in nematode-trapping fungi.</title>
        <authorList>
            <person name="Meerupati T."/>
            <person name="Andersson K.M."/>
            <person name="Friman E."/>
            <person name="Kumar D."/>
            <person name="Tunlid A."/>
            <person name="Ahren D."/>
        </authorList>
    </citation>
    <scope>NUCLEOTIDE SEQUENCE [LARGE SCALE GENOMIC DNA]</scope>
    <source>
        <strain evidence="6 7">CBS 200.50</strain>
    </source>
</reference>
<dbReference type="Pfam" id="PF08424">
    <property type="entry name" value="NRDE-2"/>
    <property type="match status" value="1"/>
</dbReference>
<comment type="subcellular location">
    <subcellularLocation>
        <location evidence="1">Nucleus</location>
    </subcellularLocation>
</comment>
<dbReference type="GO" id="GO:0006396">
    <property type="term" value="P:RNA processing"/>
    <property type="evidence" value="ECO:0007669"/>
    <property type="project" value="InterPro"/>
</dbReference>
<keyword evidence="7" id="KW-1185">Reference proteome</keyword>
<keyword evidence="3" id="KW-0677">Repeat</keyword>
<evidence type="ECO:0000313" key="7">
    <source>
        <dbReference type="Proteomes" id="UP000015100"/>
    </source>
</evidence>
<evidence type="ECO:0000256" key="1">
    <source>
        <dbReference type="ARBA" id="ARBA00004123"/>
    </source>
</evidence>
<dbReference type="InterPro" id="IPR013633">
    <property type="entry name" value="NRDE-2"/>
</dbReference>
<evidence type="ECO:0008006" key="8">
    <source>
        <dbReference type="Google" id="ProtNLM"/>
    </source>
</evidence>
<dbReference type="AlphaFoldDB" id="S8AE15"/>
<feature type="compositionally biased region" description="Low complexity" evidence="5">
    <location>
        <begin position="45"/>
        <end position="55"/>
    </location>
</feature>
<dbReference type="OMA" id="MRDKELH"/>
<comment type="similarity">
    <text evidence="2">Belongs to the NRDE2 family.</text>
</comment>
<accession>S8AE15</accession>
<gene>
    <name evidence="6" type="ORF">H072_4881</name>
</gene>
<evidence type="ECO:0000256" key="4">
    <source>
        <dbReference type="ARBA" id="ARBA00023242"/>
    </source>
</evidence>
<keyword evidence="4" id="KW-0539">Nucleus</keyword>
<protein>
    <recommendedName>
        <fullName evidence="8">DUF1740-domain-containing protein</fullName>
    </recommendedName>
</protein>
<dbReference type="STRING" id="1284197.S8AE15"/>
<dbReference type="EMBL" id="AQGS01000254">
    <property type="protein sequence ID" value="EPS41255.1"/>
    <property type="molecule type" value="Genomic_DNA"/>
</dbReference>
<feature type="compositionally biased region" description="Acidic residues" evidence="5">
    <location>
        <begin position="1185"/>
        <end position="1195"/>
    </location>
</feature>
<dbReference type="GO" id="GO:0071013">
    <property type="term" value="C:catalytic step 2 spliceosome"/>
    <property type="evidence" value="ECO:0007669"/>
    <property type="project" value="TreeGrafter"/>
</dbReference>
<dbReference type="PANTHER" id="PTHR13471:SF0">
    <property type="entry name" value="NUCLEAR EXOSOME REGULATOR NRDE2"/>
    <property type="match status" value="1"/>
</dbReference>
<evidence type="ECO:0000256" key="2">
    <source>
        <dbReference type="ARBA" id="ARBA00009265"/>
    </source>
</evidence>
<dbReference type="GO" id="GO:1902369">
    <property type="term" value="P:negative regulation of RNA catabolic process"/>
    <property type="evidence" value="ECO:0007669"/>
    <property type="project" value="TreeGrafter"/>
</dbReference>
<dbReference type="PANTHER" id="PTHR13471">
    <property type="entry name" value="TETRATRICOPEPTIDE-LIKE HELICAL"/>
    <property type="match status" value="1"/>
</dbReference>
<organism evidence="6 7">
    <name type="scientific">Dactylellina haptotyla (strain CBS 200.50)</name>
    <name type="common">Nematode-trapping fungus</name>
    <name type="synonym">Monacrosporium haptotylum</name>
    <dbReference type="NCBI Taxonomy" id="1284197"/>
    <lineage>
        <taxon>Eukaryota</taxon>
        <taxon>Fungi</taxon>
        <taxon>Dikarya</taxon>
        <taxon>Ascomycota</taxon>
        <taxon>Pezizomycotina</taxon>
        <taxon>Orbiliomycetes</taxon>
        <taxon>Orbiliales</taxon>
        <taxon>Orbiliaceae</taxon>
        <taxon>Dactylellina</taxon>
    </lineage>
</organism>
<reference evidence="7" key="2">
    <citation type="submission" date="2013-04" db="EMBL/GenBank/DDBJ databases">
        <title>Genomic mechanisms accounting for the adaptation to parasitism in nematode-trapping fungi.</title>
        <authorList>
            <person name="Ahren D.G."/>
        </authorList>
    </citation>
    <scope>NUCLEOTIDE SEQUENCE [LARGE SCALE GENOMIC DNA]</scope>
    <source>
        <strain evidence="7">CBS 200.50</strain>
    </source>
</reference>
<feature type="compositionally biased region" description="Basic and acidic residues" evidence="5">
    <location>
        <begin position="114"/>
        <end position="132"/>
    </location>
</feature>
<name>S8AE15_DACHA</name>
<dbReference type="GO" id="GO:0031048">
    <property type="term" value="P:regulatory ncRNA-mediated heterochromatin formation"/>
    <property type="evidence" value="ECO:0007669"/>
    <property type="project" value="TreeGrafter"/>
</dbReference>
<dbReference type="OrthoDB" id="297219at2759"/>
<feature type="compositionally biased region" description="Basic residues" evidence="5">
    <location>
        <begin position="133"/>
        <end position="151"/>
    </location>
</feature>
<feature type="compositionally biased region" description="Basic and acidic residues" evidence="5">
    <location>
        <begin position="77"/>
        <end position="107"/>
    </location>
</feature>
<feature type="compositionally biased region" description="Basic and acidic residues" evidence="5">
    <location>
        <begin position="58"/>
        <end position="70"/>
    </location>
</feature>
<dbReference type="Gene3D" id="1.25.40.10">
    <property type="entry name" value="Tetratricopeptide repeat domain"/>
    <property type="match status" value="2"/>
</dbReference>
<feature type="region of interest" description="Disordered" evidence="5">
    <location>
        <begin position="1"/>
        <end position="172"/>
    </location>
</feature>